<comment type="caution">
    <text evidence="3">The sequence shown here is derived from an EMBL/GenBank/DDBJ whole genome shotgun (WGS) entry which is preliminary data.</text>
</comment>
<feature type="region of interest" description="Disordered" evidence="2">
    <location>
        <begin position="1"/>
        <end position="69"/>
    </location>
</feature>
<name>A0AAD8J839_9APIA</name>
<evidence type="ECO:0000256" key="2">
    <source>
        <dbReference type="SAM" id="MobiDB-lite"/>
    </source>
</evidence>
<feature type="coiled-coil region" evidence="1">
    <location>
        <begin position="295"/>
        <end position="329"/>
    </location>
</feature>
<keyword evidence="4" id="KW-1185">Reference proteome</keyword>
<evidence type="ECO:0000313" key="3">
    <source>
        <dbReference type="EMBL" id="KAK1398278.1"/>
    </source>
</evidence>
<evidence type="ECO:0000256" key="1">
    <source>
        <dbReference type="SAM" id="Coils"/>
    </source>
</evidence>
<keyword evidence="1" id="KW-0175">Coiled coil</keyword>
<gene>
    <name evidence="3" type="ORF">POM88_008141</name>
</gene>
<protein>
    <submittedName>
        <fullName evidence="3">Uncharacterized protein</fullName>
    </submittedName>
</protein>
<feature type="compositionally biased region" description="Basic and acidic residues" evidence="2">
    <location>
        <begin position="59"/>
        <end position="69"/>
    </location>
</feature>
<accession>A0AAD8J839</accession>
<dbReference type="Proteomes" id="UP001237642">
    <property type="component" value="Unassembled WGS sequence"/>
</dbReference>
<reference evidence="3" key="2">
    <citation type="submission" date="2023-05" db="EMBL/GenBank/DDBJ databases">
        <authorList>
            <person name="Schelkunov M.I."/>
        </authorList>
    </citation>
    <scope>NUCLEOTIDE SEQUENCE</scope>
    <source>
        <strain evidence="3">Hsosn_3</strain>
        <tissue evidence="3">Leaf</tissue>
    </source>
</reference>
<proteinExistence type="predicted"/>
<sequence length="351" mass="38886">MRGSETERLACSQTKGEAESERLTISSSQAKGEAEGSTLVGEGEGVRGVSHGEPMMQENRGEREGTTGAAREEAAIASELMEVHEGERELTFQEHYQQTLDSISLDPETFTHPVPAYQVMAQQGNVKAERSFNLIHTTASMQRAKDAITNLSPGAATSGEFDFSDGDDSFGDNVQVAITSQTGTSVVPPTPNWLSQDMHGRINLDTAITRQYNEAYLAHESASVTDKKFYKAIMDSLEIQRLQMLQTRNEAREIKDSIGNLKDASDRRLDEKLPLLTVSKMNRFFSKEPEVATSLKTLSSRVDKVETTLSQMQREQEKQTQLLAQLVAAQRLPVIPFDDNKKGEKSKELKI</sequence>
<reference evidence="3" key="1">
    <citation type="submission" date="2023-02" db="EMBL/GenBank/DDBJ databases">
        <title>Genome of toxic invasive species Heracleum sosnowskyi carries increased number of genes despite the absence of recent whole-genome duplications.</title>
        <authorList>
            <person name="Schelkunov M."/>
            <person name="Shtratnikova V."/>
            <person name="Makarenko M."/>
            <person name="Klepikova A."/>
            <person name="Omelchenko D."/>
            <person name="Novikova G."/>
            <person name="Obukhova E."/>
            <person name="Bogdanov V."/>
            <person name="Penin A."/>
            <person name="Logacheva M."/>
        </authorList>
    </citation>
    <scope>NUCLEOTIDE SEQUENCE</scope>
    <source>
        <strain evidence="3">Hsosn_3</strain>
        <tissue evidence="3">Leaf</tissue>
    </source>
</reference>
<evidence type="ECO:0000313" key="4">
    <source>
        <dbReference type="Proteomes" id="UP001237642"/>
    </source>
</evidence>
<dbReference type="EMBL" id="JAUIZM010000002">
    <property type="protein sequence ID" value="KAK1398278.1"/>
    <property type="molecule type" value="Genomic_DNA"/>
</dbReference>
<organism evidence="3 4">
    <name type="scientific">Heracleum sosnowskyi</name>
    <dbReference type="NCBI Taxonomy" id="360622"/>
    <lineage>
        <taxon>Eukaryota</taxon>
        <taxon>Viridiplantae</taxon>
        <taxon>Streptophyta</taxon>
        <taxon>Embryophyta</taxon>
        <taxon>Tracheophyta</taxon>
        <taxon>Spermatophyta</taxon>
        <taxon>Magnoliopsida</taxon>
        <taxon>eudicotyledons</taxon>
        <taxon>Gunneridae</taxon>
        <taxon>Pentapetalae</taxon>
        <taxon>asterids</taxon>
        <taxon>campanulids</taxon>
        <taxon>Apiales</taxon>
        <taxon>Apiaceae</taxon>
        <taxon>Apioideae</taxon>
        <taxon>apioid superclade</taxon>
        <taxon>Tordylieae</taxon>
        <taxon>Tordyliinae</taxon>
        <taxon>Heracleum</taxon>
    </lineage>
</organism>
<dbReference type="AlphaFoldDB" id="A0AAD8J839"/>